<evidence type="ECO:0000313" key="9">
    <source>
        <dbReference type="Proteomes" id="UP000630887"/>
    </source>
</evidence>
<feature type="domain" description="OmpR/PhoB-type" evidence="7">
    <location>
        <begin position="2"/>
        <end position="106"/>
    </location>
</feature>
<sequence length="966" mass="103879">MPTHIHLGGNVSILFRLLGPVALGRSGNPGAITVPKVRCMLAVLLLDADRVVSLERLTDELWGDQPPRSAVANLRSYALALRRALAAAGIDPDRLATTPGGYRLHLAPGEYDVPVWEKLAAEGTAALAEGRAQDAVSRLGRALACWTGPALADVPVGPALAARATALDELRTAHTEHLFEARLLSGEGIALVTPLREHIAAHPTREPAYGQLMRVLYAAGDAAAALDVYQQARQALADGLGLEPGDGLREVQAAILRRDPALAPGRGLVEARPRQLPPDATVLVGRERELAELSSATARVRNIHGPGGVGKSALAIRLAHALADEHPDGQLYLDLQGSNPRLTPLEPGDVLHRFLRALGTPEGDIPADPAEAAGLFRTRLAGRRMLVLLDNAVDAAQVRPLLPGTADCLVLVTSRRALTSLDSAALLPLDVLDEDDALRLLGSRADAQAAHRLAALCGRLPLALRIAAARLDARPDWSAADLVGRLVDERSRLDELHTDDMAVRSCFQASYRALNEAAARAFRMAGLARAPHLSVTAMAALLGRSRGYAASALDRLVEARLVDMSGGRVQLHDLLRLYAAECALHDDPPQERAEALHRLFVYYVGTAYRALQLVVGVRRPIDAALQGLEGTDLAPVETLAEASSWLDAELPAALAVAAQAGEATPVDRRYPAQLLRAMSNYLLRRAPDEVERLAALALRLHAPEDPHSAGIAYNMRGQSYYYRGRYAESRESLEQAAAFWRARDDLDGIAMVANSLGILASRTGELDEALRQFQDSHDALARLGATMLQALVLVNIGEVLAAQDRLDEAITAVHRSLELVRSDRRTSHTMMALGLLAVLQAKAGGFRRALGYCRRSLAIADAHGDMAYFVDMALVRSEILLRVRRPDLARTDAQSALRRARDVDDHGRQGAALWQVAKVAQADGDRATAARCRAEATRLFATYGRSQEKVVETFLTGDGPAFPHPP</sequence>
<evidence type="ECO:0000256" key="4">
    <source>
        <dbReference type="ARBA" id="ARBA00023163"/>
    </source>
</evidence>
<dbReference type="SUPFAM" id="SSF46894">
    <property type="entry name" value="C-terminal effector domain of the bipartite response regulators"/>
    <property type="match status" value="1"/>
</dbReference>
<feature type="repeat" description="TPR" evidence="5">
    <location>
        <begin position="790"/>
        <end position="823"/>
    </location>
</feature>
<dbReference type="InterPro" id="IPR011990">
    <property type="entry name" value="TPR-like_helical_dom_sf"/>
</dbReference>
<proteinExistence type="inferred from homology"/>
<dbReference type="Pfam" id="PF00486">
    <property type="entry name" value="Trans_reg_C"/>
    <property type="match status" value="1"/>
</dbReference>
<dbReference type="InterPro" id="IPR005158">
    <property type="entry name" value="BTAD"/>
</dbReference>
<evidence type="ECO:0000256" key="2">
    <source>
        <dbReference type="ARBA" id="ARBA00023015"/>
    </source>
</evidence>
<keyword evidence="2" id="KW-0805">Transcription regulation</keyword>
<dbReference type="EMBL" id="BONI01000029">
    <property type="protein sequence ID" value="GIG07011.1"/>
    <property type="molecule type" value="Genomic_DNA"/>
</dbReference>
<dbReference type="SMART" id="SM00862">
    <property type="entry name" value="Trans_reg_C"/>
    <property type="match status" value="1"/>
</dbReference>
<evidence type="ECO:0000313" key="8">
    <source>
        <dbReference type="EMBL" id="GIG07011.1"/>
    </source>
</evidence>
<dbReference type="SUPFAM" id="SSF48452">
    <property type="entry name" value="TPR-like"/>
    <property type="match status" value="3"/>
</dbReference>
<accession>A0A8J3L1R6</accession>
<keyword evidence="5" id="KW-0802">TPR repeat</keyword>
<dbReference type="InterPro" id="IPR036388">
    <property type="entry name" value="WH-like_DNA-bd_sf"/>
</dbReference>
<dbReference type="PRINTS" id="PR00364">
    <property type="entry name" value="DISEASERSIST"/>
</dbReference>
<feature type="DNA-binding region" description="OmpR/PhoB-type" evidence="6">
    <location>
        <begin position="2"/>
        <end position="106"/>
    </location>
</feature>
<dbReference type="GO" id="GO:0006355">
    <property type="term" value="P:regulation of DNA-templated transcription"/>
    <property type="evidence" value="ECO:0007669"/>
    <property type="project" value="InterPro"/>
</dbReference>
<dbReference type="GO" id="GO:0000160">
    <property type="term" value="P:phosphorelay signal transduction system"/>
    <property type="evidence" value="ECO:0007669"/>
    <property type="project" value="InterPro"/>
</dbReference>
<dbReference type="Pfam" id="PF13424">
    <property type="entry name" value="TPR_12"/>
    <property type="match status" value="2"/>
</dbReference>
<dbReference type="SMART" id="SM00028">
    <property type="entry name" value="TPR"/>
    <property type="match status" value="5"/>
</dbReference>
<organism evidence="8 9">
    <name type="scientific">Catellatospora coxensis</name>
    <dbReference type="NCBI Taxonomy" id="310354"/>
    <lineage>
        <taxon>Bacteria</taxon>
        <taxon>Bacillati</taxon>
        <taxon>Actinomycetota</taxon>
        <taxon>Actinomycetes</taxon>
        <taxon>Micromonosporales</taxon>
        <taxon>Micromonosporaceae</taxon>
        <taxon>Catellatospora</taxon>
    </lineage>
</organism>
<dbReference type="CDD" id="cd15831">
    <property type="entry name" value="BTAD"/>
    <property type="match status" value="1"/>
</dbReference>
<keyword evidence="3 6" id="KW-0238">DNA-binding</keyword>
<dbReference type="Proteomes" id="UP000630887">
    <property type="component" value="Unassembled WGS sequence"/>
</dbReference>
<protein>
    <submittedName>
        <fullName evidence="8">Regulatory protein AfsR</fullName>
    </submittedName>
</protein>
<dbReference type="PROSITE" id="PS50005">
    <property type="entry name" value="TPR"/>
    <property type="match status" value="1"/>
</dbReference>
<dbReference type="Gene3D" id="1.10.10.10">
    <property type="entry name" value="Winged helix-like DNA-binding domain superfamily/Winged helix DNA-binding domain"/>
    <property type="match status" value="1"/>
</dbReference>
<dbReference type="InterPro" id="IPR019734">
    <property type="entry name" value="TPR_rpt"/>
</dbReference>
<dbReference type="InterPro" id="IPR051677">
    <property type="entry name" value="AfsR-DnrI-RedD_regulator"/>
</dbReference>
<dbReference type="InterPro" id="IPR027417">
    <property type="entry name" value="P-loop_NTPase"/>
</dbReference>
<name>A0A8J3L1R6_9ACTN</name>
<dbReference type="SMART" id="SM01043">
    <property type="entry name" value="BTAD"/>
    <property type="match status" value="1"/>
</dbReference>
<evidence type="ECO:0000256" key="6">
    <source>
        <dbReference type="PROSITE-ProRule" id="PRU01091"/>
    </source>
</evidence>
<evidence type="ECO:0000256" key="1">
    <source>
        <dbReference type="ARBA" id="ARBA00005820"/>
    </source>
</evidence>
<gene>
    <name evidence="8" type="primary">afsR_1</name>
    <name evidence="8" type="ORF">Cco03nite_37110</name>
</gene>
<dbReference type="SUPFAM" id="SSF52540">
    <property type="entry name" value="P-loop containing nucleoside triphosphate hydrolases"/>
    <property type="match status" value="1"/>
</dbReference>
<keyword evidence="9" id="KW-1185">Reference proteome</keyword>
<dbReference type="InterPro" id="IPR001867">
    <property type="entry name" value="OmpR/PhoB-type_DNA-bd"/>
</dbReference>
<dbReference type="Pfam" id="PF03704">
    <property type="entry name" value="BTAD"/>
    <property type="match status" value="1"/>
</dbReference>
<comment type="caution">
    <text evidence="8">The sequence shown here is derived from an EMBL/GenBank/DDBJ whole genome shotgun (WGS) entry which is preliminary data.</text>
</comment>
<dbReference type="PANTHER" id="PTHR35807">
    <property type="entry name" value="TRANSCRIPTIONAL REGULATOR REDD-RELATED"/>
    <property type="match status" value="1"/>
</dbReference>
<comment type="similarity">
    <text evidence="1">Belongs to the AfsR/DnrI/RedD regulatory family.</text>
</comment>
<keyword evidence="4" id="KW-0804">Transcription</keyword>
<evidence type="ECO:0000259" key="7">
    <source>
        <dbReference type="PROSITE" id="PS51755"/>
    </source>
</evidence>
<evidence type="ECO:0000256" key="5">
    <source>
        <dbReference type="PROSITE-ProRule" id="PRU00339"/>
    </source>
</evidence>
<dbReference type="Gene3D" id="1.25.40.10">
    <property type="entry name" value="Tetratricopeptide repeat domain"/>
    <property type="match status" value="3"/>
</dbReference>
<dbReference type="AlphaFoldDB" id="A0A8J3L1R6"/>
<dbReference type="GO" id="GO:0003677">
    <property type="term" value="F:DNA binding"/>
    <property type="evidence" value="ECO:0007669"/>
    <property type="project" value="UniProtKB-UniRule"/>
</dbReference>
<reference evidence="8 9" key="1">
    <citation type="submission" date="2021-01" db="EMBL/GenBank/DDBJ databases">
        <title>Whole genome shotgun sequence of Catellatospora coxensis NBRC 107359.</title>
        <authorList>
            <person name="Komaki H."/>
            <person name="Tamura T."/>
        </authorList>
    </citation>
    <scope>NUCLEOTIDE SEQUENCE [LARGE SCALE GENOMIC DNA]</scope>
    <source>
        <strain evidence="8 9">NBRC 107359</strain>
    </source>
</reference>
<dbReference type="Gene3D" id="3.40.50.300">
    <property type="entry name" value="P-loop containing nucleotide triphosphate hydrolases"/>
    <property type="match status" value="1"/>
</dbReference>
<dbReference type="InterPro" id="IPR016032">
    <property type="entry name" value="Sig_transdc_resp-reg_C-effctor"/>
</dbReference>
<evidence type="ECO:0000256" key="3">
    <source>
        <dbReference type="ARBA" id="ARBA00023125"/>
    </source>
</evidence>
<dbReference type="PANTHER" id="PTHR35807:SF1">
    <property type="entry name" value="TRANSCRIPTIONAL REGULATOR REDD"/>
    <property type="match status" value="1"/>
</dbReference>
<dbReference type="PROSITE" id="PS51755">
    <property type="entry name" value="OMPR_PHOB"/>
    <property type="match status" value="1"/>
</dbReference>